<evidence type="ECO:0000313" key="2">
    <source>
        <dbReference type="EMBL" id="KCV72282.1"/>
    </source>
</evidence>
<dbReference type="EMBL" id="KB932202">
    <property type="protein sequence ID" value="KCV72282.1"/>
    <property type="molecule type" value="Genomic_DNA"/>
</dbReference>
<proteinExistence type="predicted"/>
<dbReference type="Proteomes" id="UP000030693">
    <property type="component" value="Unassembled WGS sequence"/>
</dbReference>
<feature type="compositionally biased region" description="Low complexity" evidence="1">
    <location>
        <begin position="62"/>
        <end position="72"/>
    </location>
</feature>
<dbReference type="GeneID" id="20526405"/>
<sequence length="129" mass="13669">MFVAYWKPITREKLSSQHTLPISVRACAHIDACVLLQETHRSCPGLRASGGGKSSPDRDMWPTTLPGPVGPVPACAPASGRLALVRLSRTPPPGDGGRPCREAAPHLGAPRLPGKGKWEPMRAPGDILP</sequence>
<feature type="region of interest" description="Disordered" evidence="1">
    <location>
        <begin position="86"/>
        <end position="129"/>
    </location>
</feature>
<evidence type="ECO:0000256" key="1">
    <source>
        <dbReference type="SAM" id="MobiDB-lite"/>
    </source>
</evidence>
<evidence type="ECO:0000313" key="3">
    <source>
        <dbReference type="Proteomes" id="UP000030693"/>
    </source>
</evidence>
<accession>A0A058ZFN0</accession>
<dbReference type="RefSeq" id="XP_009493860.1">
    <property type="nucleotide sequence ID" value="XM_009495585.1"/>
</dbReference>
<gene>
    <name evidence="2" type="ORF">H696_01680</name>
</gene>
<organism evidence="2">
    <name type="scientific">Fonticula alba</name>
    <name type="common">Slime mold</name>
    <dbReference type="NCBI Taxonomy" id="691883"/>
    <lineage>
        <taxon>Eukaryota</taxon>
        <taxon>Rotosphaerida</taxon>
        <taxon>Fonticulaceae</taxon>
        <taxon>Fonticula</taxon>
    </lineage>
</organism>
<feature type="region of interest" description="Disordered" evidence="1">
    <location>
        <begin position="44"/>
        <end position="72"/>
    </location>
</feature>
<name>A0A058ZFN0_FONAL</name>
<keyword evidence="3" id="KW-1185">Reference proteome</keyword>
<protein>
    <submittedName>
        <fullName evidence="2">Uncharacterized protein</fullName>
    </submittedName>
</protein>
<dbReference type="AlphaFoldDB" id="A0A058ZFN0"/>
<reference evidence="2" key="1">
    <citation type="submission" date="2013-04" db="EMBL/GenBank/DDBJ databases">
        <title>The Genome Sequence of Fonticula alba ATCC 38817.</title>
        <authorList>
            <consortium name="The Broad Institute Genomics Platform"/>
            <person name="Russ C."/>
            <person name="Cuomo C."/>
            <person name="Burger G."/>
            <person name="Gray M.W."/>
            <person name="Holland P.W.H."/>
            <person name="King N."/>
            <person name="Lang F.B.F."/>
            <person name="Roger A.J."/>
            <person name="Ruiz-Trillo I."/>
            <person name="Brown M."/>
            <person name="Walker B."/>
            <person name="Young S."/>
            <person name="Zeng Q."/>
            <person name="Gargeya S."/>
            <person name="Fitzgerald M."/>
            <person name="Haas B."/>
            <person name="Abouelleil A."/>
            <person name="Allen A.W."/>
            <person name="Alvarado L."/>
            <person name="Arachchi H.M."/>
            <person name="Berlin A.M."/>
            <person name="Chapman S.B."/>
            <person name="Gainer-Dewar J."/>
            <person name="Goldberg J."/>
            <person name="Griggs A."/>
            <person name="Gujja S."/>
            <person name="Hansen M."/>
            <person name="Howarth C."/>
            <person name="Imamovic A."/>
            <person name="Ireland A."/>
            <person name="Larimer J."/>
            <person name="McCowan C."/>
            <person name="Murphy C."/>
            <person name="Pearson M."/>
            <person name="Poon T.W."/>
            <person name="Priest M."/>
            <person name="Roberts A."/>
            <person name="Saif S."/>
            <person name="Shea T."/>
            <person name="Sisk P."/>
            <person name="Sykes S."/>
            <person name="Wortman J."/>
            <person name="Nusbaum C."/>
            <person name="Birren B."/>
        </authorList>
    </citation>
    <scope>NUCLEOTIDE SEQUENCE [LARGE SCALE GENOMIC DNA]</scope>
    <source>
        <strain evidence="2">ATCC 38817</strain>
    </source>
</reference>